<dbReference type="EMBL" id="SGPL01000515">
    <property type="protein sequence ID" value="THH11447.1"/>
    <property type="molecule type" value="Genomic_DNA"/>
</dbReference>
<feature type="compositionally biased region" description="Pro residues" evidence="1">
    <location>
        <begin position="205"/>
        <end position="214"/>
    </location>
</feature>
<dbReference type="AlphaFoldDB" id="A0A4S4LI45"/>
<keyword evidence="3" id="KW-1185">Reference proteome</keyword>
<feature type="compositionally biased region" description="Polar residues" evidence="1">
    <location>
        <begin position="195"/>
        <end position="204"/>
    </location>
</feature>
<dbReference type="Proteomes" id="UP000310158">
    <property type="component" value="Unassembled WGS sequence"/>
</dbReference>
<proteinExistence type="predicted"/>
<feature type="compositionally biased region" description="Low complexity" evidence="1">
    <location>
        <begin position="119"/>
        <end position="134"/>
    </location>
</feature>
<feature type="compositionally biased region" description="Pro residues" evidence="1">
    <location>
        <begin position="166"/>
        <end position="178"/>
    </location>
</feature>
<sequence length="309" mass="33302">MQFQNVAQYDEHTISYAHHHKVWFRDMQMAQRQKQNTEEELSKRKEKERKREEKERKREEKELRKIAAAAGIKIAKPATPIGSMPALAGISAGSTAKAPEPKKGGWTTVSTASADAFAAAQSASPSASAFRRASNWASVDSSPPPPPISAGDRVPAVSHANSHPLSPVPSMPPQPLTPARPLHTHHPAPSFRTAGWSSLDTSSSMPPPPQPPTIHVPTFSMGGWAPLPPQEPYLPIHSESHFHPVGAQRASDIGPPLPAFAPPPRHTPTGPSVPAPLVQSSSSTKAGKQDAREKGRSGWQAFQKGGWRK</sequence>
<comment type="caution">
    <text evidence="2">The sequence shown here is derived from an EMBL/GenBank/DDBJ whole genome shotgun (WGS) entry which is preliminary data.</text>
</comment>
<feature type="region of interest" description="Disordered" evidence="1">
    <location>
        <begin position="29"/>
        <end position="61"/>
    </location>
</feature>
<evidence type="ECO:0000313" key="2">
    <source>
        <dbReference type="EMBL" id="THH11447.1"/>
    </source>
</evidence>
<organism evidence="2 3">
    <name type="scientific">Bondarzewia mesenterica</name>
    <dbReference type="NCBI Taxonomy" id="1095465"/>
    <lineage>
        <taxon>Eukaryota</taxon>
        <taxon>Fungi</taxon>
        <taxon>Dikarya</taxon>
        <taxon>Basidiomycota</taxon>
        <taxon>Agaricomycotina</taxon>
        <taxon>Agaricomycetes</taxon>
        <taxon>Russulales</taxon>
        <taxon>Bondarzewiaceae</taxon>
        <taxon>Bondarzewia</taxon>
    </lineage>
</organism>
<evidence type="ECO:0000256" key="1">
    <source>
        <dbReference type="SAM" id="MobiDB-lite"/>
    </source>
</evidence>
<evidence type="ECO:0000313" key="3">
    <source>
        <dbReference type="Proteomes" id="UP000310158"/>
    </source>
</evidence>
<reference evidence="2 3" key="1">
    <citation type="submission" date="2019-02" db="EMBL/GenBank/DDBJ databases">
        <title>Genome sequencing of the rare red list fungi Bondarzewia mesenterica.</title>
        <authorList>
            <person name="Buettner E."/>
            <person name="Kellner H."/>
        </authorList>
    </citation>
    <scope>NUCLEOTIDE SEQUENCE [LARGE SCALE GENOMIC DNA]</scope>
    <source>
        <strain evidence="2 3">DSM 108281</strain>
    </source>
</reference>
<feature type="compositionally biased region" description="Pro residues" evidence="1">
    <location>
        <begin position="255"/>
        <end position="274"/>
    </location>
</feature>
<feature type="compositionally biased region" description="Basic and acidic residues" evidence="1">
    <location>
        <begin position="287"/>
        <end position="296"/>
    </location>
</feature>
<name>A0A4S4LI45_9AGAM</name>
<protein>
    <submittedName>
        <fullName evidence="2">Uncharacterized protein</fullName>
    </submittedName>
</protein>
<accession>A0A4S4LI45</accession>
<feature type="compositionally biased region" description="Basic and acidic residues" evidence="1">
    <location>
        <begin position="35"/>
        <end position="61"/>
    </location>
</feature>
<feature type="region of interest" description="Disordered" evidence="1">
    <location>
        <begin position="119"/>
        <end position="309"/>
    </location>
</feature>
<gene>
    <name evidence="2" type="ORF">EW146_g8049</name>
</gene>